<accession>A0A6A1ULV9</accession>
<dbReference type="Gene3D" id="2.60.40.10">
    <property type="entry name" value="Immunoglobulins"/>
    <property type="match status" value="1"/>
</dbReference>
<evidence type="ECO:0000256" key="1">
    <source>
        <dbReference type="SAM" id="Coils"/>
    </source>
</evidence>
<keyword evidence="1" id="KW-0175">Coiled coil</keyword>
<comment type="caution">
    <text evidence="2">The sequence shown here is derived from an EMBL/GenBank/DDBJ whole genome shotgun (WGS) entry which is preliminary data.</text>
</comment>
<evidence type="ECO:0000313" key="2">
    <source>
        <dbReference type="EMBL" id="KAB1201474.1"/>
    </source>
</evidence>
<organism evidence="2 3">
    <name type="scientific">Morella rubra</name>
    <name type="common">Chinese bayberry</name>
    <dbReference type="NCBI Taxonomy" id="262757"/>
    <lineage>
        <taxon>Eukaryota</taxon>
        <taxon>Viridiplantae</taxon>
        <taxon>Streptophyta</taxon>
        <taxon>Embryophyta</taxon>
        <taxon>Tracheophyta</taxon>
        <taxon>Spermatophyta</taxon>
        <taxon>Magnoliopsida</taxon>
        <taxon>eudicotyledons</taxon>
        <taxon>Gunneridae</taxon>
        <taxon>Pentapetalae</taxon>
        <taxon>rosids</taxon>
        <taxon>fabids</taxon>
        <taxon>Fagales</taxon>
        <taxon>Myricaceae</taxon>
        <taxon>Morella</taxon>
    </lineage>
</organism>
<dbReference type="AlphaFoldDB" id="A0A6A1ULV9"/>
<gene>
    <name evidence="2" type="ORF">CJ030_MR0G003372</name>
</gene>
<dbReference type="InterPro" id="IPR013783">
    <property type="entry name" value="Ig-like_fold"/>
</dbReference>
<dbReference type="Proteomes" id="UP000516437">
    <property type="component" value="Unassembled WGS sequence"/>
</dbReference>
<protein>
    <recommendedName>
        <fullName evidence="4">AMP-activated protein kinase glycogen-binding domain-containing protein</fullName>
    </recommendedName>
</protein>
<evidence type="ECO:0008006" key="4">
    <source>
        <dbReference type="Google" id="ProtNLM"/>
    </source>
</evidence>
<dbReference type="OrthoDB" id="531008at2759"/>
<evidence type="ECO:0000313" key="3">
    <source>
        <dbReference type="Proteomes" id="UP000516437"/>
    </source>
</evidence>
<name>A0A6A1ULV9_9ROSI</name>
<dbReference type="PANTHER" id="PTHR47434:SF2">
    <property type="entry name" value="PROTEIN PTST HOMOLOG 3, CHLOROPLASTIC"/>
    <property type="match status" value="1"/>
</dbReference>
<sequence length="615" mass="68291">MATLFNCPTFLSLSSRKLLFGQQQEKGQQQHHKLNWDTQEHPPRKHFTICASSNKKPRGSRKVKSNAELCHDIREFVTSVGLPEDHVPSLKELTQHGRFSNLYFMVLASKLVLSSIDFLELHWLVDTFSTSYITLSLLQKAWNDLANIVRRRGYKLIRELIGSSTKSDIDGPDPKNCLDANKGAISYHEDSITGQDKKANNAIEDISLSTVVFTMGSDSCSSDTEFKSNVHRCLPIESSANSLLEEKVSYGLESHSENVDNMAESISLPSEVSTTESSSSINQCLNTDDHSWMPLEFSVNSSQEKDSSNLQVQDDNVKMVEDGPFSTGGRDNFPWISNSDFSPDNLKSMPTESSAILSLVERPSSSLEDQHEKIKSIDPARISGDDSCTPIEESSTPSFEEKVARFIQHGHLDMIHDESADEESKEFVQPQNLIVPHGLQHSEAVLNEGNAAVALNGSMSTSKQVSPSATITHPLREDLLSSEGLMTAQLDKDLDAESGKRKKQAEINCLKFMLHQKELELSQLKEQIGMEKLALSDLQTKAETEISRAQKLISEKDAELNAAEESLSGLEEVEIQYCGDGEIVEVSGSFNGWHHRVKMDLQLSSSVLEPMTSRS</sequence>
<dbReference type="PANTHER" id="PTHR47434">
    <property type="entry name" value="PROTEIN PTST HOMOLOG 3, CHLOROPLASTIC"/>
    <property type="match status" value="1"/>
</dbReference>
<reference evidence="2 3" key="1">
    <citation type="journal article" date="2019" name="Plant Biotechnol. J.">
        <title>The red bayberry genome and genetic basis of sex determination.</title>
        <authorList>
            <person name="Jia H.M."/>
            <person name="Jia H.J."/>
            <person name="Cai Q.L."/>
            <person name="Wang Y."/>
            <person name="Zhao H.B."/>
            <person name="Yang W.F."/>
            <person name="Wang G.Y."/>
            <person name="Li Y.H."/>
            <person name="Zhan D.L."/>
            <person name="Shen Y.T."/>
            <person name="Niu Q.F."/>
            <person name="Chang L."/>
            <person name="Qiu J."/>
            <person name="Zhao L."/>
            <person name="Xie H.B."/>
            <person name="Fu W.Y."/>
            <person name="Jin J."/>
            <person name="Li X.W."/>
            <person name="Jiao Y."/>
            <person name="Zhou C.C."/>
            <person name="Tu T."/>
            <person name="Chai C.Y."/>
            <person name="Gao J.L."/>
            <person name="Fan L.J."/>
            <person name="van de Weg E."/>
            <person name="Wang J.Y."/>
            <person name="Gao Z.S."/>
        </authorList>
    </citation>
    <scope>NUCLEOTIDE SEQUENCE [LARGE SCALE GENOMIC DNA]</scope>
    <source>
        <tissue evidence="2">Leaves</tissue>
    </source>
</reference>
<feature type="coiled-coil region" evidence="1">
    <location>
        <begin position="507"/>
        <end position="573"/>
    </location>
</feature>
<proteinExistence type="predicted"/>
<keyword evidence="3" id="KW-1185">Reference proteome</keyword>
<dbReference type="EMBL" id="RXIC02000065">
    <property type="protein sequence ID" value="KAB1201474.1"/>
    <property type="molecule type" value="Genomic_DNA"/>
</dbReference>